<proteinExistence type="predicted"/>
<gene>
    <name evidence="1" type="ordered locus">SpiBuddy_1494</name>
</gene>
<dbReference type="Proteomes" id="UP000008466">
    <property type="component" value="Chromosome"/>
</dbReference>
<name>F0RW33_SPHGB</name>
<dbReference type="Pfam" id="PF12672">
    <property type="entry name" value="DUF3793"/>
    <property type="match status" value="1"/>
</dbReference>
<evidence type="ECO:0008006" key="3">
    <source>
        <dbReference type="Google" id="ProtNLM"/>
    </source>
</evidence>
<dbReference type="OrthoDB" id="5393676at2"/>
<dbReference type="STRING" id="158189.SpiBuddy_1494"/>
<dbReference type="EMBL" id="CP002541">
    <property type="protein sequence ID" value="ADY13319.1"/>
    <property type="molecule type" value="Genomic_DNA"/>
</dbReference>
<accession>F0RW33</accession>
<dbReference type="InterPro" id="IPR024523">
    <property type="entry name" value="DUF3793"/>
</dbReference>
<protein>
    <recommendedName>
        <fullName evidence="3">DUF3793 family protein</fullName>
    </recommendedName>
</protein>
<evidence type="ECO:0000313" key="2">
    <source>
        <dbReference type="Proteomes" id="UP000008466"/>
    </source>
</evidence>
<reference evidence="2" key="1">
    <citation type="submission" date="2011-02" db="EMBL/GenBank/DDBJ databases">
        <title>Complete sequence of Spirochaeta sp. Buddy.</title>
        <authorList>
            <person name="Lucas S."/>
            <person name="Copeland A."/>
            <person name="Lapidus A."/>
            <person name="Cheng J.-F."/>
            <person name="Goodwin L."/>
            <person name="Pitluck S."/>
            <person name="Zeytun A."/>
            <person name="Detter J.C."/>
            <person name="Han C."/>
            <person name="Tapia R."/>
            <person name="Land M."/>
            <person name="Hauser L."/>
            <person name="Kyrpides N."/>
            <person name="Ivanova N."/>
            <person name="Mikhailova N."/>
            <person name="Pagani I."/>
            <person name="Ritalahti K.M."/>
            <person name="Loeffler F.E."/>
            <person name="Woyke T."/>
        </authorList>
    </citation>
    <scope>NUCLEOTIDE SEQUENCE [LARGE SCALE GENOMIC DNA]</scope>
    <source>
        <strain evidence="2">ATCC BAA-1886 / DSM 22777 / Buddy</strain>
    </source>
</reference>
<organism evidence="1 2">
    <name type="scientific">Sphaerochaeta globosa (strain ATCC BAA-1886 / DSM 22777 / Buddy)</name>
    <name type="common">Spirochaeta sp. (strain Buddy)</name>
    <dbReference type="NCBI Taxonomy" id="158189"/>
    <lineage>
        <taxon>Bacteria</taxon>
        <taxon>Pseudomonadati</taxon>
        <taxon>Spirochaetota</taxon>
        <taxon>Spirochaetia</taxon>
        <taxon>Spirochaetales</taxon>
        <taxon>Sphaerochaetaceae</taxon>
        <taxon>Sphaerochaeta</taxon>
    </lineage>
</organism>
<evidence type="ECO:0000313" key="1">
    <source>
        <dbReference type="EMBL" id="ADY13319.1"/>
    </source>
</evidence>
<sequence length="196" mass="22779">MLTYYTLRKAVSDELIIRFASPTLAALKVGSLISYRTTDFEALHTTVEQWNIKLNPKGVVVTLLQQKKDLYLMYVHRPNLLEHKLKQKEVQHILCPLGYPICPLADSIEHLMHRLDHEEQFPHEIGLFLGYPASDVQAFIRNKGCDGKCDGCWKVYTDVQQAKKVFAQYKKCTRLYLELHQKGKKLEDLTVQRKHI</sequence>
<dbReference type="AlphaFoldDB" id="F0RW33"/>
<dbReference type="KEGG" id="sbu:SpiBuddy_1494"/>
<keyword evidence="2" id="KW-1185">Reference proteome</keyword>
<dbReference type="eggNOG" id="ENOG5032SGE">
    <property type="taxonomic scope" value="Bacteria"/>
</dbReference>
<dbReference type="HOGENOM" id="CLU_080981_1_0_12"/>